<feature type="transmembrane region" description="Helical" evidence="6">
    <location>
        <begin position="162"/>
        <end position="182"/>
    </location>
</feature>
<dbReference type="GO" id="GO:0022857">
    <property type="term" value="F:transmembrane transporter activity"/>
    <property type="evidence" value="ECO:0007669"/>
    <property type="project" value="InterPro"/>
</dbReference>
<dbReference type="InterPro" id="IPR011701">
    <property type="entry name" value="MFS"/>
</dbReference>
<feature type="transmembrane region" description="Helical" evidence="6">
    <location>
        <begin position="104"/>
        <end position="125"/>
    </location>
</feature>
<dbReference type="EMBL" id="KN846960">
    <property type="protein sequence ID" value="KIW66176.1"/>
    <property type="molecule type" value="Genomic_DNA"/>
</dbReference>
<comment type="subcellular location">
    <subcellularLocation>
        <location evidence="1">Membrane</location>
        <topology evidence="1">Multi-pass membrane protein</topology>
    </subcellularLocation>
</comment>
<dbReference type="AlphaFoldDB" id="A0A0D2CLR2"/>
<keyword evidence="2" id="KW-0813">Transport</keyword>
<dbReference type="SUPFAM" id="SSF103473">
    <property type="entry name" value="MFS general substrate transporter"/>
    <property type="match status" value="1"/>
</dbReference>
<name>A0A0D2CLR2_9EURO</name>
<dbReference type="Pfam" id="PF07690">
    <property type="entry name" value="MFS_1"/>
    <property type="match status" value="1"/>
</dbReference>
<keyword evidence="8" id="KW-1185">Reference proteome</keyword>
<evidence type="ECO:0000256" key="6">
    <source>
        <dbReference type="SAM" id="Phobius"/>
    </source>
</evidence>
<keyword evidence="3 6" id="KW-0812">Transmembrane</keyword>
<dbReference type="PANTHER" id="PTHR43791:SF36">
    <property type="entry name" value="TRANSPORTER, PUTATIVE (AFU_ORTHOLOGUE AFUA_6G08340)-RELATED"/>
    <property type="match status" value="1"/>
</dbReference>
<sequence>MASSSFKKSDINPLEATVSLANGDLAEKRDADVATEFLASLDPAVTNGPITASEARKVLWKIDLIILPIIAGTVILSAVDKVIISNASILGMKQDTGLSGSQFSWVGSIFYFGFLFFEWSAAVLIQKLPVAKLLAGLVFSWAVLMCCTGATQNFAGLATVRFVMGCTEAGAFPIASILTVMWYTNAEQPIRVAFWYNQFSSIFSGLVSYGIGLTHTSLAQWRLLFIVLGCFSLLWSVVILIFLPDRPDKCWYLSERERYICVTRISGNNTGLEDKRLKWYQVRECLLDPKQWLLALFACAQNIPNGGLVTFSAIIVKGLGYDTLTTTLLGVPTGVIATLWQLILSVPCAKLKGKRCTVIAVANVVPLTCAVLMWKLPKDHKRSLLAAYYVFYTYWGPYVMSTSVPMANVSGHTKKVTVNAMYFLAYCAGNIIGPQVFRQNDAPDYSHGYIGLLACFVVASVAIASYGFLCYHENARRDRELNGPTTLVVGVEDSFSDRTDKEKVDFRYMY</sequence>
<proteinExistence type="predicted"/>
<evidence type="ECO:0000256" key="4">
    <source>
        <dbReference type="ARBA" id="ARBA00022989"/>
    </source>
</evidence>
<evidence type="ECO:0000256" key="2">
    <source>
        <dbReference type="ARBA" id="ARBA00022448"/>
    </source>
</evidence>
<dbReference type="InterPro" id="IPR036259">
    <property type="entry name" value="MFS_trans_sf"/>
</dbReference>
<reference evidence="7 8" key="1">
    <citation type="submission" date="2015-01" db="EMBL/GenBank/DDBJ databases">
        <title>The Genome Sequence of Capronia semiimmersa CBS27337.</title>
        <authorList>
            <consortium name="The Broad Institute Genomics Platform"/>
            <person name="Cuomo C."/>
            <person name="de Hoog S."/>
            <person name="Gorbushina A."/>
            <person name="Stielow B."/>
            <person name="Teixiera M."/>
            <person name="Abouelleil A."/>
            <person name="Chapman S.B."/>
            <person name="Priest M."/>
            <person name="Young S.K."/>
            <person name="Wortman J."/>
            <person name="Nusbaum C."/>
            <person name="Birren B."/>
        </authorList>
    </citation>
    <scope>NUCLEOTIDE SEQUENCE [LARGE SCALE GENOMIC DNA]</scope>
    <source>
        <strain evidence="7 8">CBS 27337</strain>
    </source>
</reference>
<protein>
    <recommendedName>
        <fullName evidence="9">Major facilitator superfamily (MFS) profile domain-containing protein</fullName>
    </recommendedName>
</protein>
<evidence type="ECO:0000313" key="8">
    <source>
        <dbReference type="Proteomes" id="UP000054266"/>
    </source>
</evidence>
<evidence type="ECO:0000313" key="7">
    <source>
        <dbReference type="EMBL" id="KIW66176.1"/>
    </source>
</evidence>
<dbReference type="Gene3D" id="1.20.1250.20">
    <property type="entry name" value="MFS general substrate transporter like domains"/>
    <property type="match status" value="2"/>
</dbReference>
<feature type="transmembrane region" description="Helical" evidence="6">
    <location>
        <begin position="328"/>
        <end position="349"/>
    </location>
</feature>
<evidence type="ECO:0000256" key="3">
    <source>
        <dbReference type="ARBA" id="ARBA00022692"/>
    </source>
</evidence>
<gene>
    <name evidence="7" type="ORF">PV04_08377</name>
</gene>
<feature type="transmembrane region" description="Helical" evidence="6">
    <location>
        <begin position="449"/>
        <end position="469"/>
    </location>
</feature>
<feature type="transmembrane region" description="Helical" evidence="6">
    <location>
        <begin position="292"/>
        <end position="316"/>
    </location>
</feature>
<organism evidence="7 8">
    <name type="scientific">Phialophora macrospora</name>
    <dbReference type="NCBI Taxonomy" id="1851006"/>
    <lineage>
        <taxon>Eukaryota</taxon>
        <taxon>Fungi</taxon>
        <taxon>Dikarya</taxon>
        <taxon>Ascomycota</taxon>
        <taxon>Pezizomycotina</taxon>
        <taxon>Eurotiomycetes</taxon>
        <taxon>Chaetothyriomycetidae</taxon>
        <taxon>Chaetothyriales</taxon>
        <taxon>Herpotrichiellaceae</taxon>
        <taxon>Phialophora</taxon>
    </lineage>
</organism>
<dbReference type="Proteomes" id="UP000054266">
    <property type="component" value="Unassembled WGS sequence"/>
</dbReference>
<dbReference type="PANTHER" id="PTHR43791">
    <property type="entry name" value="PERMEASE-RELATED"/>
    <property type="match status" value="1"/>
</dbReference>
<evidence type="ECO:0008006" key="9">
    <source>
        <dbReference type="Google" id="ProtNLM"/>
    </source>
</evidence>
<evidence type="ECO:0000256" key="1">
    <source>
        <dbReference type="ARBA" id="ARBA00004141"/>
    </source>
</evidence>
<feature type="transmembrane region" description="Helical" evidence="6">
    <location>
        <begin position="356"/>
        <end position="374"/>
    </location>
</feature>
<keyword evidence="5 6" id="KW-0472">Membrane</keyword>
<accession>A0A0D2CLR2</accession>
<evidence type="ECO:0000256" key="5">
    <source>
        <dbReference type="ARBA" id="ARBA00023136"/>
    </source>
</evidence>
<feature type="transmembrane region" description="Helical" evidence="6">
    <location>
        <begin position="194"/>
        <end position="211"/>
    </location>
</feature>
<feature type="transmembrane region" description="Helical" evidence="6">
    <location>
        <begin position="386"/>
        <end position="404"/>
    </location>
</feature>
<keyword evidence="4 6" id="KW-1133">Transmembrane helix</keyword>
<dbReference type="GO" id="GO:0016020">
    <property type="term" value="C:membrane"/>
    <property type="evidence" value="ECO:0007669"/>
    <property type="project" value="UniProtKB-SubCell"/>
</dbReference>
<dbReference type="HOGENOM" id="CLU_001265_0_5_1"/>
<feature type="transmembrane region" description="Helical" evidence="6">
    <location>
        <begin position="137"/>
        <end position="156"/>
    </location>
</feature>
<feature type="transmembrane region" description="Helical" evidence="6">
    <location>
        <begin position="416"/>
        <end position="437"/>
    </location>
</feature>
<feature type="transmembrane region" description="Helical" evidence="6">
    <location>
        <begin position="223"/>
        <end position="243"/>
    </location>
</feature>
<feature type="transmembrane region" description="Helical" evidence="6">
    <location>
        <begin position="64"/>
        <end position="84"/>
    </location>
</feature>